<dbReference type="SUPFAM" id="SSF53756">
    <property type="entry name" value="UDP-Glycosyltransferase/glycogen phosphorylase"/>
    <property type="match status" value="1"/>
</dbReference>
<comment type="caution">
    <text evidence="2">The sequence shown here is derived from an EMBL/GenBank/DDBJ whole genome shotgun (WGS) entry which is preliminary data.</text>
</comment>
<dbReference type="AlphaFoldDB" id="A0A328B2C8"/>
<sequence>MAVQAPADEVDPILSTAVDAAFYLAVNPDLANIPGLDPVRHYAEHGWREDRDPAPWFSVGAYLKAYPDVAAIGTDPFLHFLTRGRREGRDVFPSQAGEAYLETRLQRGQTPGWGFEPSLAAPDRGAGRPSEPAAVDPVDPVAARLRADRELIADEFDVPFYLSLRPDVAAAGVDPIEHFLIDGWRENARPNPRFSPSQYLESYPDVAAAGINPFVHFLRTGRAEGRLAHSDLGFRYDIIAELTPVGARVAAAAQAAARLKPKTDAALAAALAKSRTGLRDLHITFSHDDYSANMGGVQLCLQREDARLAELGRDHLHLYPAAVWPVTRAAGEPGPLGVLFNGRRVGMFCGTTVARTLRKAAAAVEAGARSFAVHSLLGHSADETVDIVEAAGLQAGYFWLHDFASLCAGFHLLRNDVEDCGAPPPDSPACGICAYGPWRARHLDAHTRLFERLDLTVISPSETTLAFWRASWSFPTAGEVVHPHARLAPRGPAAPKVRPRPFRLAFAGVPAAHKGWPIFRDLALDHADDDRYAFLHLGAREAPGLPVSFHPVSVSEANPRAMQEAVEALEVDAVLIWSLCRETFSFIAYEAVAGGAAVITGPDSGNVAAFVEGSGHGRVLADEAALAAAFVSGEIAALARSRRKPQLYDLEFSGVTVDLLARGASA</sequence>
<accession>A0A328B2C8</accession>
<gene>
    <name evidence="2" type="ORF">DJ021_09300</name>
</gene>
<reference evidence="3" key="1">
    <citation type="submission" date="2018-05" db="EMBL/GenBank/DDBJ databases">
        <authorList>
            <person name="Li X."/>
        </authorList>
    </citation>
    <scope>NUCLEOTIDE SEQUENCE [LARGE SCALE GENOMIC DNA]</scope>
    <source>
        <strain evidence="3">HKS-05</strain>
    </source>
</reference>
<evidence type="ECO:0000313" key="2">
    <source>
        <dbReference type="EMBL" id="RAK59984.1"/>
    </source>
</evidence>
<dbReference type="EMBL" id="QFYP01000001">
    <property type="protein sequence ID" value="RAK59984.1"/>
    <property type="molecule type" value="Genomic_DNA"/>
</dbReference>
<protein>
    <recommendedName>
        <fullName evidence="4">Glycosyl transferase family 1 domain-containing protein</fullName>
    </recommendedName>
</protein>
<dbReference type="OrthoDB" id="7527830at2"/>
<proteinExistence type="predicted"/>
<organism evidence="2 3">
    <name type="scientific">Phenylobacterium hankyongense</name>
    <dbReference type="NCBI Taxonomy" id="1813876"/>
    <lineage>
        <taxon>Bacteria</taxon>
        <taxon>Pseudomonadati</taxon>
        <taxon>Pseudomonadota</taxon>
        <taxon>Alphaproteobacteria</taxon>
        <taxon>Caulobacterales</taxon>
        <taxon>Caulobacteraceae</taxon>
        <taxon>Phenylobacterium</taxon>
    </lineage>
</organism>
<evidence type="ECO:0000313" key="3">
    <source>
        <dbReference type="Proteomes" id="UP000249842"/>
    </source>
</evidence>
<name>A0A328B2C8_9CAUL</name>
<evidence type="ECO:0000256" key="1">
    <source>
        <dbReference type="SAM" id="MobiDB-lite"/>
    </source>
</evidence>
<dbReference type="RefSeq" id="WP_111457277.1">
    <property type="nucleotide sequence ID" value="NZ_QFYP01000001.1"/>
</dbReference>
<feature type="region of interest" description="Disordered" evidence="1">
    <location>
        <begin position="112"/>
        <end position="136"/>
    </location>
</feature>
<evidence type="ECO:0008006" key="4">
    <source>
        <dbReference type="Google" id="ProtNLM"/>
    </source>
</evidence>
<dbReference type="Proteomes" id="UP000249842">
    <property type="component" value="Unassembled WGS sequence"/>
</dbReference>
<keyword evidence="3" id="KW-1185">Reference proteome</keyword>